<dbReference type="OrthoDB" id="10308248at2759"/>
<dbReference type="EMBL" id="GL732679">
    <property type="protein sequence ID" value="EFX67361.1"/>
    <property type="molecule type" value="Genomic_DNA"/>
</dbReference>
<evidence type="ECO:0000313" key="3">
    <source>
        <dbReference type="Proteomes" id="UP000000305"/>
    </source>
</evidence>
<keyword evidence="3" id="KW-1185">Reference proteome</keyword>
<dbReference type="InParanoid" id="E9HLJ6"/>
<feature type="transmembrane region" description="Helical" evidence="1">
    <location>
        <begin position="47"/>
        <end position="66"/>
    </location>
</feature>
<organism evidence="2 3">
    <name type="scientific">Daphnia pulex</name>
    <name type="common">Water flea</name>
    <dbReference type="NCBI Taxonomy" id="6669"/>
    <lineage>
        <taxon>Eukaryota</taxon>
        <taxon>Metazoa</taxon>
        <taxon>Ecdysozoa</taxon>
        <taxon>Arthropoda</taxon>
        <taxon>Crustacea</taxon>
        <taxon>Branchiopoda</taxon>
        <taxon>Diplostraca</taxon>
        <taxon>Cladocera</taxon>
        <taxon>Anomopoda</taxon>
        <taxon>Daphniidae</taxon>
        <taxon>Daphnia</taxon>
    </lineage>
</organism>
<protein>
    <submittedName>
        <fullName evidence="2">Uncharacterized protein</fullName>
    </submittedName>
</protein>
<dbReference type="KEGG" id="dpx:DAPPUDRAFT_331121"/>
<dbReference type="Proteomes" id="UP000000305">
    <property type="component" value="Unassembled WGS sequence"/>
</dbReference>
<keyword evidence="1" id="KW-0812">Transmembrane</keyword>
<proteinExistence type="predicted"/>
<evidence type="ECO:0000256" key="1">
    <source>
        <dbReference type="SAM" id="Phobius"/>
    </source>
</evidence>
<dbReference type="AlphaFoldDB" id="E9HLJ6"/>
<reference evidence="2 3" key="1">
    <citation type="journal article" date="2011" name="Science">
        <title>The ecoresponsive genome of Daphnia pulex.</title>
        <authorList>
            <person name="Colbourne J.K."/>
            <person name="Pfrender M.E."/>
            <person name="Gilbert D."/>
            <person name="Thomas W.K."/>
            <person name="Tucker A."/>
            <person name="Oakley T.H."/>
            <person name="Tokishita S."/>
            <person name="Aerts A."/>
            <person name="Arnold G.J."/>
            <person name="Basu M.K."/>
            <person name="Bauer D.J."/>
            <person name="Caceres C.E."/>
            <person name="Carmel L."/>
            <person name="Casola C."/>
            <person name="Choi J.H."/>
            <person name="Detter J.C."/>
            <person name="Dong Q."/>
            <person name="Dusheyko S."/>
            <person name="Eads B.D."/>
            <person name="Frohlich T."/>
            <person name="Geiler-Samerotte K.A."/>
            <person name="Gerlach D."/>
            <person name="Hatcher P."/>
            <person name="Jogdeo S."/>
            <person name="Krijgsveld J."/>
            <person name="Kriventseva E.V."/>
            <person name="Kultz D."/>
            <person name="Laforsch C."/>
            <person name="Lindquist E."/>
            <person name="Lopez J."/>
            <person name="Manak J.R."/>
            <person name="Muller J."/>
            <person name="Pangilinan J."/>
            <person name="Patwardhan R.P."/>
            <person name="Pitluck S."/>
            <person name="Pritham E.J."/>
            <person name="Rechtsteiner A."/>
            <person name="Rho M."/>
            <person name="Rogozin I.B."/>
            <person name="Sakarya O."/>
            <person name="Salamov A."/>
            <person name="Schaack S."/>
            <person name="Shapiro H."/>
            <person name="Shiga Y."/>
            <person name="Skalitzky C."/>
            <person name="Smith Z."/>
            <person name="Souvorov A."/>
            <person name="Sung W."/>
            <person name="Tang Z."/>
            <person name="Tsuchiya D."/>
            <person name="Tu H."/>
            <person name="Vos H."/>
            <person name="Wang M."/>
            <person name="Wolf Y.I."/>
            <person name="Yamagata H."/>
            <person name="Yamada T."/>
            <person name="Ye Y."/>
            <person name="Shaw J.R."/>
            <person name="Andrews J."/>
            <person name="Crease T.J."/>
            <person name="Tang H."/>
            <person name="Lucas S.M."/>
            <person name="Robertson H.M."/>
            <person name="Bork P."/>
            <person name="Koonin E.V."/>
            <person name="Zdobnov E.M."/>
            <person name="Grigoriev I.V."/>
            <person name="Lynch M."/>
            <person name="Boore J.L."/>
        </authorList>
    </citation>
    <scope>NUCLEOTIDE SEQUENCE [LARGE SCALE GENOMIC DNA]</scope>
</reference>
<evidence type="ECO:0000313" key="2">
    <source>
        <dbReference type="EMBL" id="EFX67361.1"/>
    </source>
</evidence>
<feature type="transmembrane region" description="Helical" evidence="1">
    <location>
        <begin position="98"/>
        <end position="118"/>
    </location>
</feature>
<keyword evidence="1" id="KW-1133">Transmembrane helix</keyword>
<accession>E9HLJ6</accession>
<name>E9HLJ6_DAPPU</name>
<dbReference type="HOGENOM" id="CLU_1679700_0_0_1"/>
<gene>
    <name evidence="2" type="ORF">DAPPUDRAFT_331121</name>
</gene>
<sequence>MSIFYEYQPLMVVFSIKTAKIGRLLTWKIANCQIHYGMHYLIEFLNYWIYILSVFIGSWCMARCSAAKLWRAIEDMLAHPVIVSRGYGSLPQYFRVQCVFRCLVALLLNLILFAFQSLSSIQLELNCCPQYPPSTNAAVVWNYQRQFCIACRSVEKL</sequence>
<keyword evidence="1" id="KW-0472">Membrane</keyword>